<organism evidence="1 2">
    <name type="scientific">Pseudoalteromonas gelatinilytica</name>
    <dbReference type="NCBI Taxonomy" id="1703256"/>
    <lineage>
        <taxon>Bacteria</taxon>
        <taxon>Pseudomonadati</taxon>
        <taxon>Pseudomonadota</taxon>
        <taxon>Gammaproteobacteria</taxon>
        <taxon>Alteromonadales</taxon>
        <taxon>Pseudoalteromonadaceae</taxon>
        <taxon>Pseudoalteromonas</taxon>
    </lineage>
</organism>
<proteinExistence type="predicted"/>
<reference evidence="2" key="1">
    <citation type="journal article" date="2019" name="Int. J. Syst. Evol. Microbiol.">
        <title>The Global Catalogue of Microorganisms (GCM) 10K type strain sequencing project: providing services to taxonomists for standard genome sequencing and annotation.</title>
        <authorList>
            <consortium name="The Broad Institute Genomics Platform"/>
            <consortium name="The Broad Institute Genome Sequencing Center for Infectious Disease"/>
            <person name="Wu L."/>
            <person name="Ma J."/>
        </authorList>
    </citation>
    <scope>NUCLEOTIDE SEQUENCE [LARGE SCALE GENOMIC DNA]</scope>
    <source>
        <strain evidence="2">CGMCC 1.15394</strain>
    </source>
</reference>
<dbReference type="RefSeq" id="WP_036967289.1">
    <property type="nucleotide sequence ID" value="NZ_BMIT01000001.1"/>
</dbReference>
<keyword evidence="2" id="KW-1185">Reference proteome</keyword>
<dbReference type="EMBL" id="BMIT01000001">
    <property type="protein sequence ID" value="GGE79820.1"/>
    <property type="molecule type" value="Genomic_DNA"/>
</dbReference>
<name>A0ABQ1T644_9GAMM</name>
<protein>
    <submittedName>
        <fullName evidence="1">Uncharacterized protein</fullName>
    </submittedName>
</protein>
<gene>
    <name evidence="1" type="ORF">GCM10008027_00610</name>
</gene>
<comment type="caution">
    <text evidence="1">The sequence shown here is derived from an EMBL/GenBank/DDBJ whole genome shotgun (WGS) entry which is preliminary data.</text>
</comment>
<accession>A0ABQ1T644</accession>
<dbReference type="Proteomes" id="UP000638462">
    <property type="component" value="Unassembled WGS sequence"/>
</dbReference>
<evidence type="ECO:0000313" key="2">
    <source>
        <dbReference type="Proteomes" id="UP000638462"/>
    </source>
</evidence>
<evidence type="ECO:0000313" key="1">
    <source>
        <dbReference type="EMBL" id="GGE79820.1"/>
    </source>
</evidence>
<sequence>MVTSNFYVRWAVSYSDSTYTDIVSKLSTDDLEQYYCEEAEIDLIIFEDDPDYSYSQEELFLIKPAHDLSIPHWIKSRFKFEIDANMNIVSLG</sequence>